<evidence type="ECO:0000259" key="7">
    <source>
        <dbReference type="Pfam" id="PF02687"/>
    </source>
</evidence>
<dbReference type="PANTHER" id="PTHR46795">
    <property type="entry name" value="ABC TRANSPORTER PERMEASE-RELATED-RELATED"/>
    <property type="match status" value="1"/>
</dbReference>
<dbReference type="RefSeq" id="WP_216414351.1">
    <property type="nucleotide sequence ID" value="NZ_JAHLQK010000001.1"/>
</dbReference>
<reference evidence="8 9" key="1">
    <citation type="submission" date="2021-06" db="EMBL/GenBank/DDBJ databases">
        <authorList>
            <person name="Sun Q."/>
            <person name="Li D."/>
        </authorList>
    </citation>
    <scope>NUCLEOTIDE SEQUENCE [LARGE SCALE GENOMIC DNA]</scope>
    <source>
        <strain evidence="8 9">MSJ-5</strain>
    </source>
</reference>
<evidence type="ECO:0000256" key="2">
    <source>
        <dbReference type="ARBA" id="ARBA00022475"/>
    </source>
</evidence>
<keyword evidence="9" id="KW-1185">Reference proteome</keyword>
<evidence type="ECO:0000256" key="6">
    <source>
        <dbReference type="PIRNR" id="PIRNR018968"/>
    </source>
</evidence>
<comment type="subcellular location">
    <subcellularLocation>
        <location evidence="1 6">Cell membrane</location>
        <topology evidence="1 6">Multi-pass membrane protein</topology>
    </subcellularLocation>
</comment>
<evidence type="ECO:0000313" key="9">
    <source>
        <dbReference type="Proteomes" id="UP000779508"/>
    </source>
</evidence>
<keyword evidence="5 6" id="KW-0472">Membrane</keyword>
<feature type="transmembrane region" description="Helical" evidence="6">
    <location>
        <begin position="60"/>
        <end position="79"/>
    </location>
</feature>
<dbReference type="Proteomes" id="UP000779508">
    <property type="component" value="Unassembled WGS sequence"/>
</dbReference>
<feature type="transmembrane region" description="Helical" evidence="6">
    <location>
        <begin position="233"/>
        <end position="252"/>
    </location>
</feature>
<feature type="transmembrane region" description="Helical" evidence="6">
    <location>
        <begin position="21"/>
        <end position="40"/>
    </location>
</feature>
<gene>
    <name evidence="8" type="ORF">KQI88_00180</name>
</gene>
<dbReference type="PIRSF" id="PIRSF018968">
    <property type="entry name" value="ABC_permease_BceB"/>
    <property type="match status" value="1"/>
</dbReference>
<dbReference type="InterPro" id="IPR027022">
    <property type="entry name" value="ABC_permease_BceB-typ"/>
</dbReference>
<dbReference type="Pfam" id="PF02687">
    <property type="entry name" value="FtsX"/>
    <property type="match status" value="2"/>
</dbReference>
<evidence type="ECO:0000256" key="4">
    <source>
        <dbReference type="ARBA" id="ARBA00022989"/>
    </source>
</evidence>
<proteinExistence type="inferred from homology"/>
<feature type="transmembrane region" description="Helical" evidence="6">
    <location>
        <begin position="584"/>
        <end position="602"/>
    </location>
</feature>
<sequence length="646" mass="73169">MTLRSIAYKNLKGNFHKYVMYYLSNTLVVMVFFIFANFIFNPAVSDIKYMGTKGALATNALIVCEFVIIVFSIFFTSYSNSSFLKSREKEFGLLSMFGMTKSQVRRYVIYENMIVSLISVATGLGFGILFSKLFFMAISAIIALNVEIPFIVSIKALIITIFSFLLLFQGVNYISSFRIKNNNIIELLKGARVPKPIPKFSILKAILSILLIGSGYGMAVFSGMAIIVTMIPIVIVTVAGTYFLFTQFSILITEKLKKNNRLFYNGVNMITLSQIIYKLKDNAKVLFIVAVSGAVALTASGTVYSVQQGFASGFLSENPHDISILERGLTSHNVIESGKVEEIAKKNNEEVKYKNEIVLFDAKNNDINHPAHSFYVMSNSDFNILAKQQRKKNIDLDGKEALIYKYKDKTIGSNVKDSFIDDSTLSLNVNDNVESYDIVKAINEGVINLNYKTPNVIVVSDGEYSQLNKSIPENEKVVYYSYNFKNWKQSINTVNEIAEFIDEKDIEARHFKERVTNYNAVMEQTTLMLFIGAFIAILFFIATGSIIYFKLFNEIQKDKQEFISLKKIGMTDGEMKKIINIQTLLVFFLPFIVAVIHALFAIKALSNLLMQSLYLYLLVIVAIYFVLQFAYYIFAKAMYARQVKTF</sequence>
<evidence type="ECO:0000256" key="5">
    <source>
        <dbReference type="ARBA" id="ARBA00023136"/>
    </source>
</evidence>
<feature type="domain" description="ABC3 transporter permease C-terminal" evidence="7">
    <location>
        <begin position="534"/>
        <end position="625"/>
    </location>
</feature>
<dbReference type="InterPro" id="IPR052536">
    <property type="entry name" value="ABC-4_Integral_Memb_Prot"/>
</dbReference>
<comment type="similarity">
    <text evidence="6">Belongs to the ABC-4 integral membrane protein family.</text>
</comment>
<comment type="caution">
    <text evidence="8">The sequence shown here is derived from an EMBL/GenBank/DDBJ whole genome shotgun (WGS) entry which is preliminary data.</text>
</comment>
<accession>A0ABS6FY51</accession>
<keyword evidence="6" id="KW-0813">Transport</keyword>
<dbReference type="InterPro" id="IPR003838">
    <property type="entry name" value="ABC3_permease_C"/>
</dbReference>
<evidence type="ECO:0000313" key="8">
    <source>
        <dbReference type="EMBL" id="MBU5674831.1"/>
    </source>
</evidence>
<evidence type="ECO:0000256" key="3">
    <source>
        <dbReference type="ARBA" id="ARBA00022692"/>
    </source>
</evidence>
<keyword evidence="2 6" id="KW-1003">Cell membrane</keyword>
<feature type="transmembrane region" description="Helical" evidence="6">
    <location>
        <begin position="114"/>
        <end position="142"/>
    </location>
</feature>
<evidence type="ECO:0000256" key="1">
    <source>
        <dbReference type="ARBA" id="ARBA00004651"/>
    </source>
</evidence>
<keyword evidence="4 6" id="KW-1133">Transmembrane helix</keyword>
<feature type="transmembrane region" description="Helical" evidence="6">
    <location>
        <begin position="148"/>
        <end position="168"/>
    </location>
</feature>
<organism evidence="8 9">
    <name type="scientific">Alkaliphilus flagellatus</name>
    <dbReference type="NCBI Taxonomy" id="2841507"/>
    <lineage>
        <taxon>Bacteria</taxon>
        <taxon>Bacillati</taxon>
        <taxon>Bacillota</taxon>
        <taxon>Clostridia</taxon>
        <taxon>Peptostreptococcales</taxon>
        <taxon>Natronincolaceae</taxon>
        <taxon>Alkaliphilus</taxon>
    </lineage>
</organism>
<feature type="transmembrane region" description="Helical" evidence="6">
    <location>
        <begin position="205"/>
        <end position="227"/>
    </location>
</feature>
<dbReference type="PANTHER" id="PTHR46795:SF3">
    <property type="entry name" value="ABC TRANSPORTER PERMEASE"/>
    <property type="match status" value="1"/>
</dbReference>
<protein>
    <submittedName>
        <fullName evidence="8">ABC transporter permease</fullName>
    </submittedName>
</protein>
<feature type="domain" description="ABC3 transporter permease C-terminal" evidence="7">
    <location>
        <begin position="66"/>
        <end position="183"/>
    </location>
</feature>
<name>A0ABS6FY51_9FIRM</name>
<dbReference type="EMBL" id="JAHLQK010000001">
    <property type="protein sequence ID" value="MBU5674831.1"/>
    <property type="molecule type" value="Genomic_DNA"/>
</dbReference>
<feature type="transmembrane region" description="Helical" evidence="6">
    <location>
        <begin position="527"/>
        <end position="549"/>
    </location>
</feature>
<feature type="transmembrane region" description="Helical" evidence="6">
    <location>
        <begin position="614"/>
        <end position="634"/>
    </location>
</feature>
<keyword evidence="3 6" id="KW-0812">Transmembrane</keyword>
<feature type="transmembrane region" description="Helical" evidence="6">
    <location>
        <begin position="285"/>
        <end position="306"/>
    </location>
</feature>